<gene>
    <name evidence="2" type="ORF">J3359_12505</name>
</gene>
<name>A0A975CTD1_9FLAO</name>
<evidence type="ECO:0008006" key="4">
    <source>
        <dbReference type="Google" id="ProtNLM"/>
    </source>
</evidence>
<feature type="transmembrane region" description="Helical" evidence="1">
    <location>
        <begin position="160"/>
        <end position="177"/>
    </location>
</feature>
<feature type="transmembrane region" description="Helical" evidence="1">
    <location>
        <begin position="108"/>
        <end position="125"/>
    </location>
</feature>
<feature type="transmembrane region" description="Helical" evidence="1">
    <location>
        <begin position="59"/>
        <end position="78"/>
    </location>
</feature>
<dbReference type="KEGG" id="pcea:J3359_12505"/>
<keyword evidence="3" id="KW-1185">Reference proteome</keyword>
<protein>
    <recommendedName>
        <fullName evidence="4">PAP2 family protein</fullName>
    </recommendedName>
</protein>
<dbReference type="AlphaFoldDB" id="A0A975CTD1"/>
<feature type="transmembrane region" description="Helical" evidence="1">
    <location>
        <begin position="17"/>
        <end position="38"/>
    </location>
</feature>
<dbReference type="EMBL" id="CP071869">
    <property type="protein sequence ID" value="QTE24515.1"/>
    <property type="molecule type" value="Genomic_DNA"/>
</dbReference>
<organism evidence="2 3">
    <name type="scientific">Polaribacter cellanae</name>
    <dbReference type="NCBI Taxonomy" id="2818493"/>
    <lineage>
        <taxon>Bacteria</taxon>
        <taxon>Pseudomonadati</taxon>
        <taxon>Bacteroidota</taxon>
        <taxon>Flavobacteriia</taxon>
        <taxon>Flavobacteriales</taxon>
        <taxon>Flavobacteriaceae</taxon>
    </lineage>
</organism>
<evidence type="ECO:0000256" key="1">
    <source>
        <dbReference type="SAM" id="Phobius"/>
    </source>
</evidence>
<feature type="transmembrane region" description="Helical" evidence="1">
    <location>
        <begin position="84"/>
        <end position="101"/>
    </location>
</feature>
<evidence type="ECO:0000313" key="3">
    <source>
        <dbReference type="Proteomes" id="UP000663920"/>
    </source>
</evidence>
<sequence>MLYFLLIPTYLNSNQKLVLLSLVFITTYIIPLLILILFKKIKLIKTFNAHSIRERKIPVAMMVVLFYLLGNTLFRISNIDDLRLLFYATCGALFLVYLLFFFNLKTSIHLISMGITTGFFMVLGAKYGYPFPVTVIITIILAGIVANARLHLKAHSALEVYLGYFVGFFSPFAIYYFL</sequence>
<dbReference type="Proteomes" id="UP000663920">
    <property type="component" value="Chromosome"/>
</dbReference>
<evidence type="ECO:0000313" key="2">
    <source>
        <dbReference type="EMBL" id="QTE24515.1"/>
    </source>
</evidence>
<keyword evidence="1" id="KW-0812">Transmembrane</keyword>
<keyword evidence="1" id="KW-1133">Transmembrane helix</keyword>
<reference evidence="2 3" key="1">
    <citation type="submission" date="2021-03" db="EMBL/GenBank/DDBJ databases">
        <title>Complete genome of Polaribacter_sp.SM13.</title>
        <authorList>
            <person name="Jeong S.W."/>
            <person name="Bae J.W."/>
        </authorList>
    </citation>
    <scope>NUCLEOTIDE SEQUENCE [LARGE SCALE GENOMIC DNA]</scope>
    <source>
        <strain evidence="2 3">SM13</strain>
    </source>
</reference>
<keyword evidence="1" id="KW-0472">Membrane</keyword>
<accession>A0A975CTD1</accession>
<proteinExistence type="predicted"/>
<feature type="transmembrane region" description="Helical" evidence="1">
    <location>
        <begin position="131"/>
        <end position="148"/>
    </location>
</feature>